<keyword evidence="5" id="KW-0539">Nucleus</keyword>
<dbReference type="GO" id="GO:0008270">
    <property type="term" value="F:zinc ion binding"/>
    <property type="evidence" value="ECO:0007669"/>
    <property type="project" value="UniProtKB-KW"/>
</dbReference>
<name>A0A1E3Q3S8_LIPST</name>
<accession>A0A1E3Q3S8</accession>
<evidence type="ECO:0000313" key="6">
    <source>
        <dbReference type="EMBL" id="ODQ72369.1"/>
    </source>
</evidence>
<sequence>MCRFIASGLQERGIVDWDPVHHRVRCQGHVINLAVQAFLFSKDREAVDEALRQAEQDETIDIDDSLANCIKSAKAAASERRYNWFKGVAGQALGLDNETRWNSWYLMLVTALKSNVRTALHQYVDNWYTVVKEDYLSPDDWQTLEETATFLQPFYRATLETEGDKATLDRTLYTMDILVRHFRRSKVKHKDRIPYIS</sequence>
<dbReference type="InterPro" id="IPR052035">
    <property type="entry name" value="ZnF_BED_domain_contain"/>
</dbReference>
<dbReference type="OrthoDB" id="4965935at2759"/>
<evidence type="ECO:0000256" key="5">
    <source>
        <dbReference type="ARBA" id="ARBA00023242"/>
    </source>
</evidence>
<dbReference type="EMBL" id="KV454295">
    <property type="protein sequence ID" value="ODQ72369.1"/>
    <property type="molecule type" value="Genomic_DNA"/>
</dbReference>
<dbReference type="Proteomes" id="UP000094385">
    <property type="component" value="Unassembled WGS sequence"/>
</dbReference>
<keyword evidence="7" id="KW-1185">Reference proteome</keyword>
<comment type="subcellular location">
    <subcellularLocation>
        <location evidence="1">Nucleus</location>
    </subcellularLocation>
</comment>
<evidence type="ECO:0000256" key="2">
    <source>
        <dbReference type="ARBA" id="ARBA00022723"/>
    </source>
</evidence>
<dbReference type="STRING" id="675824.A0A1E3Q3S8"/>
<keyword evidence="4" id="KW-0862">Zinc</keyword>
<gene>
    <name evidence="6" type="ORF">LIPSTDRAFT_71900</name>
</gene>
<protein>
    <recommendedName>
        <fullName evidence="8">hAT-like transposase RNase-H fold domain-containing protein</fullName>
    </recommendedName>
</protein>
<keyword evidence="3" id="KW-0863">Zinc-finger</keyword>
<evidence type="ECO:0008006" key="8">
    <source>
        <dbReference type="Google" id="ProtNLM"/>
    </source>
</evidence>
<evidence type="ECO:0000313" key="7">
    <source>
        <dbReference type="Proteomes" id="UP000094385"/>
    </source>
</evidence>
<evidence type="ECO:0000256" key="4">
    <source>
        <dbReference type="ARBA" id="ARBA00022833"/>
    </source>
</evidence>
<dbReference type="PANTHER" id="PTHR46481:SF10">
    <property type="entry name" value="ZINC FINGER BED DOMAIN-CONTAINING PROTEIN 39"/>
    <property type="match status" value="1"/>
</dbReference>
<organism evidence="6 7">
    <name type="scientific">Lipomyces starkeyi NRRL Y-11557</name>
    <dbReference type="NCBI Taxonomy" id="675824"/>
    <lineage>
        <taxon>Eukaryota</taxon>
        <taxon>Fungi</taxon>
        <taxon>Dikarya</taxon>
        <taxon>Ascomycota</taxon>
        <taxon>Saccharomycotina</taxon>
        <taxon>Lipomycetes</taxon>
        <taxon>Lipomycetales</taxon>
        <taxon>Lipomycetaceae</taxon>
        <taxon>Lipomyces</taxon>
    </lineage>
</organism>
<reference evidence="6 7" key="1">
    <citation type="journal article" date="2016" name="Proc. Natl. Acad. Sci. U.S.A.">
        <title>Comparative genomics of biotechnologically important yeasts.</title>
        <authorList>
            <person name="Riley R."/>
            <person name="Haridas S."/>
            <person name="Wolfe K.H."/>
            <person name="Lopes M.R."/>
            <person name="Hittinger C.T."/>
            <person name="Goeker M."/>
            <person name="Salamov A.A."/>
            <person name="Wisecaver J.H."/>
            <person name="Long T.M."/>
            <person name="Calvey C.H."/>
            <person name="Aerts A.L."/>
            <person name="Barry K.W."/>
            <person name="Choi C."/>
            <person name="Clum A."/>
            <person name="Coughlan A.Y."/>
            <person name="Deshpande S."/>
            <person name="Douglass A.P."/>
            <person name="Hanson S.J."/>
            <person name="Klenk H.-P."/>
            <person name="LaButti K.M."/>
            <person name="Lapidus A."/>
            <person name="Lindquist E.A."/>
            <person name="Lipzen A.M."/>
            <person name="Meier-Kolthoff J.P."/>
            <person name="Ohm R.A."/>
            <person name="Otillar R.P."/>
            <person name="Pangilinan J.L."/>
            <person name="Peng Y."/>
            <person name="Rokas A."/>
            <person name="Rosa C.A."/>
            <person name="Scheuner C."/>
            <person name="Sibirny A.A."/>
            <person name="Slot J.C."/>
            <person name="Stielow J.B."/>
            <person name="Sun H."/>
            <person name="Kurtzman C.P."/>
            <person name="Blackwell M."/>
            <person name="Grigoriev I.V."/>
            <person name="Jeffries T.W."/>
        </authorList>
    </citation>
    <scope>NUCLEOTIDE SEQUENCE [LARGE SCALE GENOMIC DNA]</scope>
    <source>
        <strain evidence="6 7">NRRL Y-11557</strain>
    </source>
</reference>
<dbReference type="InterPro" id="IPR012337">
    <property type="entry name" value="RNaseH-like_sf"/>
</dbReference>
<evidence type="ECO:0000256" key="1">
    <source>
        <dbReference type="ARBA" id="ARBA00004123"/>
    </source>
</evidence>
<keyword evidence="2" id="KW-0479">Metal-binding</keyword>
<dbReference type="PANTHER" id="PTHR46481">
    <property type="entry name" value="ZINC FINGER BED DOMAIN-CONTAINING PROTEIN 4"/>
    <property type="match status" value="1"/>
</dbReference>
<dbReference type="SUPFAM" id="SSF53098">
    <property type="entry name" value="Ribonuclease H-like"/>
    <property type="match status" value="1"/>
</dbReference>
<proteinExistence type="predicted"/>
<dbReference type="GO" id="GO:0005634">
    <property type="term" value="C:nucleus"/>
    <property type="evidence" value="ECO:0007669"/>
    <property type="project" value="UniProtKB-SubCell"/>
</dbReference>
<evidence type="ECO:0000256" key="3">
    <source>
        <dbReference type="ARBA" id="ARBA00022771"/>
    </source>
</evidence>
<dbReference type="AlphaFoldDB" id="A0A1E3Q3S8"/>